<feature type="region of interest" description="Disordered" evidence="1">
    <location>
        <begin position="343"/>
        <end position="367"/>
    </location>
</feature>
<comment type="caution">
    <text evidence="2">The sequence shown here is derived from an EMBL/GenBank/DDBJ whole genome shotgun (WGS) entry which is preliminary data.</text>
</comment>
<dbReference type="PANTHER" id="PTHR32305:SF15">
    <property type="entry name" value="PROTEIN RHSA-RELATED"/>
    <property type="match status" value="1"/>
</dbReference>
<dbReference type="NCBIfam" id="TIGR03696">
    <property type="entry name" value="Rhs_assc_core"/>
    <property type="match status" value="1"/>
</dbReference>
<dbReference type="InterPro" id="IPR050708">
    <property type="entry name" value="T6SS_VgrG/RHS"/>
</dbReference>
<dbReference type="InterPro" id="IPR022385">
    <property type="entry name" value="Rhs_assc_core"/>
</dbReference>
<feature type="non-terminal residue" evidence="2">
    <location>
        <position position="1"/>
    </location>
</feature>
<proteinExistence type="predicted"/>
<name>A0A0F9BV01_9ZZZZ</name>
<sequence>LTDAYLSGDEARIKGAGYHWAYSFGPADGLNPSVGKDGVVTQQIMTYPNSDVELKRYSYNRADGLTGIHSSDANHSVALQYDPSGYRMTGLDKGDGAQLQLQYDQDERLIASSDNDGKAVIYSRNAAGKLIAKTTTVAEEISELLYSAGGWQLNADRQPLTQTLSLPGGTVVSIAVNGSEERWQHMNRQGNALLSSDENGLAMAALSLYSPYGEVLGENPSPLPDAPLMGFDGISGIETEVMAIDFTLMGDRIYIPLIHSFTTLDPTFSGGSSPYNYANADPINLHDPSGNGPVALAIVMVFVFVGRVGLSLSFVYLLGLVLWEAGYDEGWWDVKTGDYSGSSASDLDLDLEPTDDSDTDDSQPITL</sequence>
<dbReference type="NCBIfam" id="TIGR01643">
    <property type="entry name" value="YD_repeat_2x"/>
    <property type="match status" value="2"/>
</dbReference>
<dbReference type="EMBL" id="LAZR01039134">
    <property type="protein sequence ID" value="KKL17757.1"/>
    <property type="molecule type" value="Genomic_DNA"/>
</dbReference>
<dbReference type="PANTHER" id="PTHR32305">
    <property type="match status" value="1"/>
</dbReference>
<evidence type="ECO:0000256" key="1">
    <source>
        <dbReference type="SAM" id="MobiDB-lite"/>
    </source>
</evidence>
<protein>
    <recommendedName>
        <fullName evidence="3">RHS repeat-associated core domain-containing protein</fullName>
    </recommendedName>
</protein>
<dbReference type="InterPro" id="IPR006530">
    <property type="entry name" value="YD"/>
</dbReference>
<reference evidence="2" key="1">
    <citation type="journal article" date="2015" name="Nature">
        <title>Complex archaea that bridge the gap between prokaryotes and eukaryotes.</title>
        <authorList>
            <person name="Spang A."/>
            <person name="Saw J.H."/>
            <person name="Jorgensen S.L."/>
            <person name="Zaremba-Niedzwiedzka K."/>
            <person name="Martijn J."/>
            <person name="Lind A.E."/>
            <person name="van Eijk R."/>
            <person name="Schleper C."/>
            <person name="Guy L."/>
            <person name="Ettema T.J."/>
        </authorList>
    </citation>
    <scope>NUCLEOTIDE SEQUENCE</scope>
</reference>
<organism evidence="2">
    <name type="scientific">marine sediment metagenome</name>
    <dbReference type="NCBI Taxonomy" id="412755"/>
    <lineage>
        <taxon>unclassified sequences</taxon>
        <taxon>metagenomes</taxon>
        <taxon>ecological metagenomes</taxon>
    </lineage>
</organism>
<gene>
    <name evidence="2" type="ORF">LCGC14_2482350</name>
</gene>
<evidence type="ECO:0000313" key="2">
    <source>
        <dbReference type="EMBL" id="KKL17757.1"/>
    </source>
</evidence>
<feature type="compositionally biased region" description="Acidic residues" evidence="1">
    <location>
        <begin position="347"/>
        <end position="361"/>
    </location>
</feature>
<accession>A0A0F9BV01</accession>
<dbReference type="AlphaFoldDB" id="A0A0F9BV01"/>
<dbReference type="Gene3D" id="2.180.10.10">
    <property type="entry name" value="RHS repeat-associated core"/>
    <property type="match status" value="1"/>
</dbReference>
<evidence type="ECO:0008006" key="3">
    <source>
        <dbReference type="Google" id="ProtNLM"/>
    </source>
</evidence>